<dbReference type="Proteomes" id="UP000677244">
    <property type="component" value="Unassembled WGS sequence"/>
</dbReference>
<evidence type="ECO:0000313" key="3">
    <source>
        <dbReference type="Proteomes" id="UP000677244"/>
    </source>
</evidence>
<gene>
    <name evidence="2" type="ORF">J7I42_20180</name>
</gene>
<feature type="transmembrane region" description="Helical" evidence="1">
    <location>
        <begin position="374"/>
        <end position="392"/>
    </location>
</feature>
<evidence type="ECO:0000313" key="2">
    <source>
        <dbReference type="EMBL" id="MBO9202618.1"/>
    </source>
</evidence>
<keyword evidence="1" id="KW-0472">Membrane</keyword>
<protein>
    <submittedName>
        <fullName evidence="2">Uncharacterized protein</fullName>
    </submittedName>
</protein>
<reference evidence="2 3" key="1">
    <citation type="submission" date="2021-03" db="EMBL/GenBank/DDBJ databases">
        <title>Assistant Professor.</title>
        <authorList>
            <person name="Huq M.A."/>
        </authorList>
    </citation>
    <scope>NUCLEOTIDE SEQUENCE [LARGE SCALE GENOMIC DNA]</scope>
    <source>
        <strain evidence="2 3">MAH-29</strain>
    </source>
</reference>
<feature type="transmembrane region" description="Helical" evidence="1">
    <location>
        <begin position="404"/>
        <end position="429"/>
    </location>
</feature>
<keyword evidence="1" id="KW-1133">Transmembrane helix</keyword>
<evidence type="ECO:0000256" key="1">
    <source>
        <dbReference type="SAM" id="Phobius"/>
    </source>
</evidence>
<keyword evidence="3" id="KW-1185">Reference proteome</keyword>
<name>A0ABS3YY13_9BACT</name>
<feature type="transmembrane region" description="Helical" evidence="1">
    <location>
        <begin position="323"/>
        <end position="345"/>
    </location>
</feature>
<proteinExistence type="predicted"/>
<dbReference type="RefSeq" id="WP_209140662.1">
    <property type="nucleotide sequence ID" value="NZ_JAGHKO010000004.1"/>
</dbReference>
<organism evidence="2 3">
    <name type="scientific">Niastella soli</name>
    <dbReference type="NCBI Taxonomy" id="2821487"/>
    <lineage>
        <taxon>Bacteria</taxon>
        <taxon>Pseudomonadati</taxon>
        <taxon>Bacteroidota</taxon>
        <taxon>Chitinophagia</taxon>
        <taxon>Chitinophagales</taxon>
        <taxon>Chitinophagaceae</taxon>
        <taxon>Niastella</taxon>
    </lineage>
</organism>
<accession>A0ABS3YY13</accession>
<sequence length="431" mass="51158">MLRTIILTIIFQLAIIRIAFSQMFGLSSEHNHSGIAFLNSPNQNDRWRIELITTNNKRLLFASKRPKFLDEIPDYYFTTIIENDTTIFRRKVQCGITRFHSLYMSKGHFSLNFSDTCDVLSIQDTLDELFISTKYSPIRLLCIKNSIIRYLGIFQSILGSRVKPGNKPILFGKFDSIIIEHARIEGILEIGGNSLPKHIRLMDLEFADNSELALTGFKIIDFKKPCDLFINDELSPNIKFNYEYFKLILNDKLTTSYKDYIFRQLLEMQQRNNFSYGYEKIDKEYRQFKYLNKSYLLGNFQNWLDAVWWDYGYDKFKVVVNSFIIFFLLSFLNFFLYSKLVYAYYPDKFKQIDERLKANNMDDQPSFWIKAKIFFTRNLVILIYTGFIFWGLKLDFKELELRKPLYLLIVIFQYIIGLICLAYIANYVITK</sequence>
<keyword evidence="1" id="KW-0812">Transmembrane</keyword>
<dbReference type="EMBL" id="JAGHKO010000004">
    <property type="protein sequence ID" value="MBO9202618.1"/>
    <property type="molecule type" value="Genomic_DNA"/>
</dbReference>
<comment type="caution">
    <text evidence="2">The sequence shown here is derived from an EMBL/GenBank/DDBJ whole genome shotgun (WGS) entry which is preliminary data.</text>
</comment>